<protein>
    <submittedName>
        <fullName evidence="1">Uncharacterized protein</fullName>
    </submittedName>
</protein>
<gene>
    <name evidence="1" type="ORF">P8936_16370</name>
</gene>
<sequence>MSDEAAERRRRIEHPEDFIADEQIKAYAEKLAAKVGFEQPKELVIPDPVMLSCPHCSAELPVTQNIRFWTSSELRAHADTLDELQRLADKNRVAQ</sequence>
<accession>A0AAU7D792</accession>
<reference evidence="1" key="1">
    <citation type="submission" date="2023-03" db="EMBL/GenBank/DDBJ databases">
        <title>Edaphobacter sp.</title>
        <authorList>
            <person name="Huber K.J."/>
            <person name="Papendorf J."/>
            <person name="Pilke C."/>
            <person name="Bunk B."/>
            <person name="Sproeer C."/>
            <person name="Pester M."/>
        </authorList>
    </citation>
    <scope>NUCLEOTIDE SEQUENCE</scope>
    <source>
        <strain evidence="1">DSM 109920</strain>
    </source>
</reference>
<dbReference type="EMBL" id="CP121195">
    <property type="protein sequence ID" value="XBH13241.1"/>
    <property type="molecule type" value="Genomic_DNA"/>
</dbReference>
<dbReference type="AlphaFoldDB" id="A0AAU7D792"/>
<dbReference type="RefSeq" id="WP_348269723.1">
    <property type="nucleotide sequence ID" value="NZ_CP121195.1"/>
</dbReference>
<name>A0AAU7D792_9BACT</name>
<proteinExistence type="predicted"/>
<evidence type="ECO:0000313" key="1">
    <source>
        <dbReference type="EMBL" id="XBH13241.1"/>
    </source>
</evidence>
<organism evidence="1">
    <name type="scientific">Edaphobacter paludis</name>
    <dbReference type="NCBI Taxonomy" id="3035702"/>
    <lineage>
        <taxon>Bacteria</taxon>
        <taxon>Pseudomonadati</taxon>
        <taxon>Acidobacteriota</taxon>
        <taxon>Terriglobia</taxon>
        <taxon>Terriglobales</taxon>
        <taxon>Acidobacteriaceae</taxon>
        <taxon>Edaphobacter</taxon>
    </lineage>
</organism>